<evidence type="ECO:0000313" key="1">
    <source>
        <dbReference type="EMBL" id="OGF53548.1"/>
    </source>
</evidence>
<dbReference type="AlphaFoldDB" id="A0A1F5UQU7"/>
<evidence type="ECO:0000313" key="2">
    <source>
        <dbReference type="Proteomes" id="UP000179157"/>
    </source>
</evidence>
<dbReference type="Proteomes" id="UP000179157">
    <property type="component" value="Unassembled WGS sequence"/>
</dbReference>
<dbReference type="STRING" id="1817864.A2Z21_07575"/>
<reference evidence="1 2" key="1">
    <citation type="journal article" date="2016" name="Nat. Commun.">
        <title>Thousands of microbial genomes shed light on interconnected biogeochemical processes in an aquifer system.</title>
        <authorList>
            <person name="Anantharaman K."/>
            <person name="Brown C.T."/>
            <person name="Hug L.A."/>
            <person name="Sharon I."/>
            <person name="Castelle C.J."/>
            <person name="Probst A.J."/>
            <person name="Thomas B.C."/>
            <person name="Singh A."/>
            <person name="Wilkins M.J."/>
            <person name="Karaoz U."/>
            <person name="Brodie E.L."/>
            <person name="Williams K.H."/>
            <person name="Hubbard S.S."/>
            <person name="Banfield J.F."/>
        </authorList>
    </citation>
    <scope>NUCLEOTIDE SEQUENCE [LARGE SCALE GENOMIC DNA]</scope>
    <source>
        <strain evidence="2">RBG_16_55_9</strain>
    </source>
</reference>
<name>A0A1F5UQU7_FRAXR</name>
<dbReference type="SUPFAM" id="SSF143011">
    <property type="entry name" value="RelE-like"/>
    <property type="match status" value="1"/>
</dbReference>
<comment type="caution">
    <text evidence="1">The sequence shown here is derived from an EMBL/GenBank/DDBJ whole genome shotgun (WGS) entry which is preliminary data.</text>
</comment>
<accession>A0A1F5UQU7</accession>
<dbReference type="InterPro" id="IPR035093">
    <property type="entry name" value="RelE/ParE_toxin_dom_sf"/>
</dbReference>
<proteinExistence type="predicted"/>
<dbReference type="Gene3D" id="3.30.2310.20">
    <property type="entry name" value="RelE-like"/>
    <property type="match status" value="1"/>
</dbReference>
<organism evidence="1 2">
    <name type="scientific">Fraserbacteria sp. (strain RBG_16_55_9)</name>
    <dbReference type="NCBI Taxonomy" id="1817864"/>
    <lineage>
        <taxon>Bacteria</taxon>
        <taxon>Candidatus Fraseribacteriota</taxon>
    </lineage>
</organism>
<gene>
    <name evidence="1" type="ORF">A2Z21_07575</name>
</gene>
<protein>
    <submittedName>
        <fullName evidence="1">Uncharacterized protein</fullName>
    </submittedName>
</protein>
<sequence length="81" mass="10148">MRFLESHRFRRQYEQAPQLRQRQFQKQLGFLLQDLQHPSLHTKIYNKKKRIWQARVDGGWRFYFHIRGNTIYLLTIRPHPK</sequence>
<dbReference type="EMBL" id="MFGX01000102">
    <property type="protein sequence ID" value="OGF53548.1"/>
    <property type="molecule type" value="Genomic_DNA"/>
</dbReference>